<dbReference type="GO" id="GO:0140818">
    <property type="term" value="F:mRNA 5'-triphosphate monophosphatase activity"/>
    <property type="evidence" value="ECO:0007669"/>
    <property type="project" value="UniProtKB-EC"/>
</dbReference>
<evidence type="ECO:0000256" key="7">
    <source>
        <dbReference type="ARBA" id="ARBA00047740"/>
    </source>
</evidence>
<feature type="domain" description="mRNA triphosphatase Cet1-like" evidence="10">
    <location>
        <begin position="70"/>
        <end position="276"/>
    </location>
</feature>
<proteinExistence type="inferred from homology"/>
<dbReference type="Pfam" id="PF02940">
    <property type="entry name" value="mRNA_triPase"/>
    <property type="match status" value="1"/>
</dbReference>
<evidence type="ECO:0000256" key="5">
    <source>
        <dbReference type="ARBA" id="ARBA00022801"/>
    </source>
</evidence>
<evidence type="ECO:0000256" key="1">
    <source>
        <dbReference type="ARBA" id="ARBA00001946"/>
    </source>
</evidence>
<accession>J4IA86</accession>
<keyword evidence="8" id="KW-0506">mRNA capping</keyword>
<dbReference type="PANTHER" id="PTHR28118">
    <property type="entry name" value="POLYNUCLEOTIDE 5'-TRIPHOSPHATASE-RELATED"/>
    <property type="match status" value="1"/>
</dbReference>
<feature type="region of interest" description="Disordered" evidence="9">
    <location>
        <begin position="1"/>
        <end position="53"/>
    </location>
</feature>
<evidence type="ECO:0000256" key="9">
    <source>
        <dbReference type="SAM" id="MobiDB-lite"/>
    </source>
</evidence>
<dbReference type="InterPro" id="IPR004206">
    <property type="entry name" value="mRNA_triPase_Cet1"/>
</dbReference>
<dbReference type="InterPro" id="IPR033469">
    <property type="entry name" value="CYTH-like_dom_sf"/>
</dbReference>
<comment type="subcellular location">
    <subcellularLocation>
        <location evidence="2 8">Nucleus</location>
    </subcellularLocation>
</comment>
<dbReference type="EMBL" id="HE797081">
    <property type="protein sequence ID" value="CCM02476.1"/>
    <property type="molecule type" value="Genomic_DNA"/>
</dbReference>
<evidence type="ECO:0000256" key="4">
    <source>
        <dbReference type="ARBA" id="ARBA00022664"/>
    </source>
</evidence>
<sequence>MDTRDYSPDDTEHDTRRPLKRARRTPPPSEPYTSTSTNSTHMSNGNRNGSTHTPPLPLLSLSILGVEPLDEFILEVADFVHETIRTWEGAGKVELEAKIGVLRDKTTGQRLQLPSRVETILPAKSVLDYRFESNMSPKQHQYFNGRLNQLKLNPPIPQSPISYAHLHLIDSFYNPDGSRDRVRVTRDENTGTVVACMRKVRLGDLDIYCPKRVADWRISVNVEIPVPQPIGTATHTRKKDRLSYSHEEFVIDLTQVTSSTGTSSQPEVLHELEIEVARSDYLVYVASKRNDPSAPEEVRGAFDELIRAFVNNARILVRNADPRQPL</sequence>
<evidence type="ECO:0000256" key="6">
    <source>
        <dbReference type="ARBA" id="ARBA00023242"/>
    </source>
</evidence>
<name>J4IA86_9APHY</name>
<keyword evidence="4 8" id="KW-0507">mRNA processing</keyword>
<keyword evidence="12" id="KW-1185">Reference proteome</keyword>
<evidence type="ECO:0000313" key="12">
    <source>
        <dbReference type="Proteomes" id="UP000006352"/>
    </source>
</evidence>
<gene>
    <name evidence="11" type="ORF">FIBRA_04576</name>
</gene>
<evidence type="ECO:0000259" key="10">
    <source>
        <dbReference type="Pfam" id="PF02940"/>
    </source>
</evidence>
<keyword evidence="6 8" id="KW-0539">Nucleus</keyword>
<dbReference type="FunCoup" id="J4IA86">
    <property type="interactions" value="36"/>
</dbReference>
<dbReference type="GO" id="GO:0006370">
    <property type="term" value="P:7-methylguanosine mRNA capping"/>
    <property type="evidence" value="ECO:0007669"/>
    <property type="project" value="UniProtKB-UniRule"/>
</dbReference>
<comment type="subunit">
    <text evidence="8">Heterodimer. The mRNA-capping enzyme is composed of two separate chains alpha and beta, respectively a mRNA guanylyltransferase and an mRNA 5'-triphosphate monophosphatase.</text>
</comment>
<dbReference type="SUPFAM" id="SSF55154">
    <property type="entry name" value="CYTH-like phosphatases"/>
    <property type="match status" value="1"/>
</dbReference>
<evidence type="ECO:0000256" key="2">
    <source>
        <dbReference type="ARBA" id="ARBA00004123"/>
    </source>
</evidence>
<dbReference type="RefSeq" id="XP_012181759.1">
    <property type="nucleotide sequence ID" value="XM_012326369.1"/>
</dbReference>
<dbReference type="EC" id="3.6.1.74" evidence="8"/>
<dbReference type="InterPro" id="IPR037009">
    <property type="entry name" value="mRNA_triPase_Cet1_sf"/>
</dbReference>
<dbReference type="InParanoid" id="J4IA86"/>
<dbReference type="AlphaFoldDB" id="J4IA86"/>
<dbReference type="CDD" id="cd07470">
    <property type="entry name" value="CYTH-like_mRNA_RTPase"/>
    <property type="match status" value="1"/>
</dbReference>
<comment type="cofactor">
    <cofactor evidence="1 8">
        <name>Mg(2+)</name>
        <dbReference type="ChEBI" id="CHEBI:18420"/>
    </cofactor>
</comment>
<dbReference type="GeneID" id="24097387"/>
<comment type="similarity">
    <text evidence="3 8">Belongs to the fungal TPase family.</text>
</comment>
<keyword evidence="5 8" id="KW-0378">Hydrolase</keyword>
<comment type="catalytic activity">
    <reaction evidence="7">
        <text>a 5'-end triphospho-ribonucleoside in mRNA + H2O = a 5'-end diphospho-ribonucleoside in mRNA + phosphate + H(+)</text>
        <dbReference type="Rhea" id="RHEA:67004"/>
        <dbReference type="Rhea" id="RHEA-COMP:17164"/>
        <dbReference type="Rhea" id="RHEA-COMP:17165"/>
        <dbReference type="ChEBI" id="CHEBI:15377"/>
        <dbReference type="ChEBI" id="CHEBI:15378"/>
        <dbReference type="ChEBI" id="CHEBI:43474"/>
        <dbReference type="ChEBI" id="CHEBI:167616"/>
        <dbReference type="ChEBI" id="CHEBI:167618"/>
        <dbReference type="EC" id="3.6.1.74"/>
    </reaction>
    <physiologicalReaction direction="left-to-right" evidence="7">
        <dbReference type="Rhea" id="RHEA:67005"/>
    </physiologicalReaction>
</comment>
<dbReference type="STRING" id="599839.J4IA86"/>
<dbReference type="GO" id="GO:0031533">
    <property type="term" value="C:mRNA capping enzyme complex"/>
    <property type="evidence" value="ECO:0007669"/>
    <property type="project" value="UniProtKB-UniRule"/>
</dbReference>
<dbReference type="PANTHER" id="PTHR28118:SF1">
    <property type="entry name" value="POLYNUCLEOTIDE 5'-TRIPHOSPHATASE CTL1-RELATED"/>
    <property type="match status" value="1"/>
</dbReference>
<dbReference type="InterPro" id="IPR040343">
    <property type="entry name" value="Cet1/Ctl1"/>
</dbReference>
<evidence type="ECO:0000313" key="11">
    <source>
        <dbReference type="EMBL" id="CCM02476.1"/>
    </source>
</evidence>
<dbReference type="GO" id="GO:0004651">
    <property type="term" value="F:polynucleotide 5'-phosphatase activity"/>
    <property type="evidence" value="ECO:0007669"/>
    <property type="project" value="UniProtKB-UniRule"/>
</dbReference>
<evidence type="ECO:0000256" key="3">
    <source>
        <dbReference type="ARBA" id="ARBA00006345"/>
    </source>
</evidence>
<evidence type="ECO:0000256" key="8">
    <source>
        <dbReference type="RuleBase" id="RU367053"/>
    </source>
</evidence>
<protein>
    <recommendedName>
        <fullName evidence="8">mRNA-capping enzyme subunit beta</fullName>
        <ecNumber evidence="8">3.6.1.74</ecNumber>
    </recommendedName>
    <alternativeName>
        <fullName evidence="8">mRNA 5'-phosphatase</fullName>
    </alternativeName>
    <alternativeName>
        <fullName evidence="8">mRNA 5'-triphosphate monophosphatase</fullName>
    </alternativeName>
</protein>
<dbReference type="OrthoDB" id="272147at2759"/>
<dbReference type="Proteomes" id="UP000006352">
    <property type="component" value="Unassembled WGS sequence"/>
</dbReference>
<dbReference type="Gene3D" id="3.20.100.10">
    <property type="entry name" value="mRNA triphosphatase Cet1-like"/>
    <property type="match status" value="1"/>
</dbReference>
<organism evidence="11 12">
    <name type="scientific">Fibroporia radiculosa</name>
    <dbReference type="NCBI Taxonomy" id="599839"/>
    <lineage>
        <taxon>Eukaryota</taxon>
        <taxon>Fungi</taxon>
        <taxon>Dikarya</taxon>
        <taxon>Basidiomycota</taxon>
        <taxon>Agaricomycotina</taxon>
        <taxon>Agaricomycetes</taxon>
        <taxon>Polyporales</taxon>
        <taxon>Fibroporiaceae</taxon>
        <taxon>Fibroporia</taxon>
    </lineage>
</organism>
<feature type="compositionally biased region" description="Low complexity" evidence="9">
    <location>
        <begin position="31"/>
        <end position="46"/>
    </location>
</feature>
<comment type="function">
    <text evidence="8">First step of mRNA capping. Converts the 5'-triphosphate end of a nascent mRNA chain into a diphosphate end.</text>
</comment>
<dbReference type="HOGENOM" id="CLU_018004_1_0_1"/>
<reference evidence="11 12" key="1">
    <citation type="journal article" date="2012" name="Appl. Environ. Microbiol.">
        <title>Short-read sequencing for genomic analysis of the brown rot fungus Fibroporia radiculosa.</title>
        <authorList>
            <person name="Tang J.D."/>
            <person name="Perkins A.D."/>
            <person name="Sonstegard T.S."/>
            <person name="Schroeder S.G."/>
            <person name="Burgess S.C."/>
            <person name="Diehl S.V."/>
        </authorList>
    </citation>
    <scope>NUCLEOTIDE SEQUENCE [LARGE SCALE GENOMIC DNA]</scope>
    <source>
        <strain evidence="11 12">TFFH 294</strain>
    </source>
</reference>